<dbReference type="InterPro" id="IPR014284">
    <property type="entry name" value="RNA_pol_sigma-70_dom"/>
</dbReference>
<feature type="domain" description="RNA polymerase sigma factor 70 region 4 type 2" evidence="8">
    <location>
        <begin position="119"/>
        <end position="169"/>
    </location>
</feature>
<comment type="similarity">
    <text evidence="1 6">Belongs to the sigma-70 factor family. ECF subfamily.</text>
</comment>
<dbReference type="Pfam" id="PF00805">
    <property type="entry name" value="Pentapeptide"/>
    <property type="match status" value="2"/>
</dbReference>
<dbReference type="SUPFAM" id="SSF88659">
    <property type="entry name" value="Sigma3 and sigma4 domains of RNA polymerase sigma factors"/>
    <property type="match status" value="1"/>
</dbReference>
<dbReference type="NCBIfam" id="TIGR02937">
    <property type="entry name" value="sigma70-ECF"/>
    <property type="match status" value="1"/>
</dbReference>
<dbReference type="RefSeq" id="WP_187434155.1">
    <property type="nucleotide sequence ID" value="NZ_VNHS01000003.1"/>
</dbReference>
<feature type="domain" description="RNA polymerase sigma-70 region 2" evidence="7">
    <location>
        <begin position="23"/>
        <end position="89"/>
    </location>
</feature>
<keyword evidence="10" id="KW-1185">Reference proteome</keyword>
<evidence type="ECO:0000313" key="9">
    <source>
        <dbReference type="EMBL" id="TYP76795.1"/>
    </source>
</evidence>
<dbReference type="Pfam" id="PF04542">
    <property type="entry name" value="Sigma70_r2"/>
    <property type="match status" value="1"/>
</dbReference>
<evidence type="ECO:0000259" key="8">
    <source>
        <dbReference type="Pfam" id="PF08281"/>
    </source>
</evidence>
<name>A0A5S5CBQ1_9BACL</name>
<dbReference type="InterPro" id="IPR039425">
    <property type="entry name" value="RNA_pol_sigma-70-like"/>
</dbReference>
<dbReference type="PANTHER" id="PTHR43133">
    <property type="entry name" value="RNA POLYMERASE ECF-TYPE SIGMA FACTO"/>
    <property type="match status" value="1"/>
</dbReference>
<dbReference type="AlphaFoldDB" id="A0A5S5CBQ1"/>
<dbReference type="InterPro" id="IPR000838">
    <property type="entry name" value="RNA_pol_sigma70_ECF_CS"/>
</dbReference>
<sequence>MTSTDSELVAKVRNGDIDAFSELIGKYANAVYGVAYSKVGDFHTAQDVAQEVFVKIFRKLEHLKEPEKLRSWIYSVTARECMDWFRSNKYEAVYQRAEAIDAVQLETTEDALLKKEFRNEVWNALNTLSEANRIVTVLYYIDDYKAREIGDFLGLSVEAVESRLRRSKTLLKKEMLSMVNENLNRNKLNDEFRKKIFQDKRMPETLFRRVVMEESGFDDIDMSKANFVNINLENSKFDNINMSKAVFHDINMHLAKFDDVGLWEIEVSNCEMGGAHFHDVSLQGKANTFERCELNGTSFLNCNLSNVDIRDCNISGLRINGISIDILLESYNRGAN</sequence>
<reference evidence="9 10" key="1">
    <citation type="submission" date="2019-07" db="EMBL/GenBank/DDBJ databases">
        <title>Genomic Encyclopedia of Type Strains, Phase III (KMG-III): the genomes of soil and plant-associated and newly described type strains.</title>
        <authorList>
            <person name="Whitman W."/>
        </authorList>
    </citation>
    <scope>NUCLEOTIDE SEQUENCE [LARGE SCALE GENOMIC DNA]</scope>
    <source>
        <strain evidence="9 10">BL24</strain>
    </source>
</reference>
<dbReference type="GO" id="GO:0006352">
    <property type="term" value="P:DNA-templated transcription initiation"/>
    <property type="evidence" value="ECO:0007669"/>
    <property type="project" value="InterPro"/>
</dbReference>
<dbReference type="InterPro" id="IPR013325">
    <property type="entry name" value="RNA_pol_sigma_r2"/>
</dbReference>
<evidence type="ECO:0000256" key="3">
    <source>
        <dbReference type="ARBA" id="ARBA00023082"/>
    </source>
</evidence>
<dbReference type="Gene3D" id="1.10.10.10">
    <property type="entry name" value="Winged helix-like DNA-binding domain superfamily/Winged helix DNA-binding domain"/>
    <property type="match status" value="1"/>
</dbReference>
<dbReference type="PANTHER" id="PTHR43133:SF51">
    <property type="entry name" value="RNA POLYMERASE SIGMA FACTOR"/>
    <property type="match status" value="1"/>
</dbReference>
<proteinExistence type="inferred from homology"/>
<evidence type="ECO:0000256" key="1">
    <source>
        <dbReference type="ARBA" id="ARBA00010641"/>
    </source>
</evidence>
<organism evidence="9 10">
    <name type="scientific">Paenibacillus methanolicus</name>
    <dbReference type="NCBI Taxonomy" id="582686"/>
    <lineage>
        <taxon>Bacteria</taxon>
        <taxon>Bacillati</taxon>
        <taxon>Bacillota</taxon>
        <taxon>Bacilli</taxon>
        <taxon>Bacillales</taxon>
        <taxon>Paenibacillaceae</taxon>
        <taxon>Paenibacillus</taxon>
    </lineage>
</organism>
<dbReference type="Pfam" id="PF08281">
    <property type="entry name" value="Sigma70_r4_2"/>
    <property type="match status" value="1"/>
</dbReference>
<dbReference type="PROSITE" id="PS01063">
    <property type="entry name" value="SIGMA70_ECF"/>
    <property type="match status" value="1"/>
</dbReference>
<keyword evidence="5 6" id="KW-0804">Transcription</keyword>
<accession>A0A5S5CBQ1</accession>
<dbReference type="GO" id="GO:0003677">
    <property type="term" value="F:DNA binding"/>
    <property type="evidence" value="ECO:0007669"/>
    <property type="project" value="UniProtKB-KW"/>
</dbReference>
<dbReference type="Gene3D" id="2.160.20.80">
    <property type="entry name" value="E3 ubiquitin-protein ligase SopA"/>
    <property type="match status" value="2"/>
</dbReference>
<evidence type="ECO:0000256" key="4">
    <source>
        <dbReference type="ARBA" id="ARBA00023125"/>
    </source>
</evidence>
<dbReference type="SUPFAM" id="SSF141571">
    <property type="entry name" value="Pentapeptide repeat-like"/>
    <property type="match status" value="1"/>
</dbReference>
<evidence type="ECO:0000259" key="7">
    <source>
        <dbReference type="Pfam" id="PF04542"/>
    </source>
</evidence>
<dbReference type="GO" id="GO:0006950">
    <property type="term" value="P:response to stress"/>
    <property type="evidence" value="ECO:0007669"/>
    <property type="project" value="UniProtKB-ARBA"/>
</dbReference>
<gene>
    <name evidence="9" type="ORF">BCM02_103459</name>
</gene>
<comment type="caution">
    <text evidence="9">The sequence shown here is derived from an EMBL/GenBank/DDBJ whole genome shotgun (WGS) entry which is preliminary data.</text>
</comment>
<dbReference type="InterPro" id="IPR007627">
    <property type="entry name" value="RNA_pol_sigma70_r2"/>
</dbReference>
<dbReference type="GO" id="GO:0016987">
    <property type="term" value="F:sigma factor activity"/>
    <property type="evidence" value="ECO:0007669"/>
    <property type="project" value="UniProtKB-KW"/>
</dbReference>
<dbReference type="SUPFAM" id="SSF88946">
    <property type="entry name" value="Sigma2 domain of RNA polymerase sigma factors"/>
    <property type="match status" value="1"/>
</dbReference>
<dbReference type="CDD" id="cd06171">
    <property type="entry name" value="Sigma70_r4"/>
    <property type="match status" value="1"/>
</dbReference>
<dbReference type="Proteomes" id="UP000323257">
    <property type="component" value="Unassembled WGS sequence"/>
</dbReference>
<dbReference type="InterPro" id="IPR001646">
    <property type="entry name" value="5peptide_repeat"/>
</dbReference>
<evidence type="ECO:0000313" key="10">
    <source>
        <dbReference type="Proteomes" id="UP000323257"/>
    </source>
</evidence>
<evidence type="ECO:0000256" key="5">
    <source>
        <dbReference type="ARBA" id="ARBA00023163"/>
    </source>
</evidence>
<dbReference type="InterPro" id="IPR013249">
    <property type="entry name" value="RNA_pol_sigma70_r4_t2"/>
</dbReference>
<dbReference type="EMBL" id="VNHS01000003">
    <property type="protein sequence ID" value="TYP76795.1"/>
    <property type="molecule type" value="Genomic_DNA"/>
</dbReference>
<keyword evidence="3 6" id="KW-0731">Sigma factor</keyword>
<protein>
    <recommendedName>
        <fullName evidence="6">RNA polymerase sigma factor</fullName>
    </recommendedName>
</protein>
<keyword evidence="4 6" id="KW-0238">DNA-binding</keyword>
<dbReference type="InterPro" id="IPR013324">
    <property type="entry name" value="RNA_pol_sigma_r3/r4-like"/>
</dbReference>
<dbReference type="Gene3D" id="1.10.1740.10">
    <property type="match status" value="1"/>
</dbReference>
<evidence type="ECO:0000256" key="2">
    <source>
        <dbReference type="ARBA" id="ARBA00023015"/>
    </source>
</evidence>
<keyword evidence="2 6" id="KW-0805">Transcription regulation</keyword>
<evidence type="ECO:0000256" key="6">
    <source>
        <dbReference type="RuleBase" id="RU000716"/>
    </source>
</evidence>
<dbReference type="InterPro" id="IPR036388">
    <property type="entry name" value="WH-like_DNA-bd_sf"/>
</dbReference>